<accession>A0A7I4XW62</accession>
<feature type="region of interest" description="Disordered" evidence="1">
    <location>
        <begin position="1"/>
        <end position="28"/>
    </location>
</feature>
<evidence type="ECO:0000313" key="3">
    <source>
        <dbReference type="Proteomes" id="UP000025227"/>
    </source>
</evidence>
<name>A0A7I4XW62_HAECO</name>
<evidence type="ECO:0000256" key="2">
    <source>
        <dbReference type="SAM" id="Phobius"/>
    </source>
</evidence>
<evidence type="ECO:0000256" key="1">
    <source>
        <dbReference type="SAM" id="MobiDB-lite"/>
    </source>
</evidence>
<keyword evidence="2" id="KW-0472">Membrane</keyword>
<dbReference type="WBParaSite" id="HCON_00019900-00001">
    <property type="protein sequence ID" value="HCON_00019900-00001"/>
    <property type="gene ID" value="HCON_00019900"/>
</dbReference>
<keyword evidence="2" id="KW-0812">Transmembrane</keyword>
<dbReference type="AlphaFoldDB" id="A0A7I4XW62"/>
<feature type="transmembrane region" description="Helical" evidence="2">
    <location>
        <begin position="49"/>
        <end position="69"/>
    </location>
</feature>
<organism evidence="3 4">
    <name type="scientific">Haemonchus contortus</name>
    <name type="common">Barber pole worm</name>
    <dbReference type="NCBI Taxonomy" id="6289"/>
    <lineage>
        <taxon>Eukaryota</taxon>
        <taxon>Metazoa</taxon>
        <taxon>Ecdysozoa</taxon>
        <taxon>Nematoda</taxon>
        <taxon>Chromadorea</taxon>
        <taxon>Rhabditida</taxon>
        <taxon>Rhabditina</taxon>
        <taxon>Rhabditomorpha</taxon>
        <taxon>Strongyloidea</taxon>
        <taxon>Trichostrongylidae</taxon>
        <taxon>Haemonchus</taxon>
    </lineage>
</organism>
<dbReference type="Proteomes" id="UP000025227">
    <property type="component" value="Unplaced"/>
</dbReference>
<evidence type="ECO:0000313" key="4">
    <source>
        <dbReference type="WBParaSite" id="HCON_00019900-00001"/>
    </source>
</evidence>
<keyword evidence="2" id="KW-1133">Transmembrane helix</keyword>
<sequence length="104" mass="12429">MRRRVGNNHQLAETKLRVKEDRTEGNGDYQKEKRAMRHFGSTKGRKKDVCTCMCMYVSIWVHMYVYLRICICVCVYMYIRCVYCMCMCMCILSVCIFVPKYVHV</sequence>
<feature type="transmembrane region" description="Helical" evidence="2">
    <location>
        <begin position="75"/>
        <end position="98"/>
    </location>
</feature>
<keyword evidence="3" id="KW-1185">Reference proteome</keyword>
<proteinExistence type="predicted"/>
<protein>
    <submittedName>
        <fullName evidence="4">Transmembrane protein</fullName>
    </submittedName>
</protein>
<reference evidence="4" key="1">
    <citation type="submission" date="2020-12" db="UniProtKB">
        <authorList>
            <consortium name="WormBaseParasite"/>
        </authorList>
    </citation>
    <scope>IDENTIFICATION</scope>
    <source>
        <strain evidence="4">MHco3</strain>
    </source>
</reference>
<feature type="compositionally biased region" description="Basic and acidic residues" evidence="1">
    <location>
        <begin position="12"/>
        <end position="28"/>
    </location>
</feature>